<dbReference type="PANTHER" id="PTHR45920:SF4">
    <property type="entry name" value="FORMIN HOMOLOGY 2 DOMAIN CONTAINING, ISOFORM I"/>
    <property type="match status" value="1"/>
</dbReference>
<protein>
    <recommendedName>
        <fullName evidence="1">FH2 domain-containing protein</fullName>
    </recommendedName>
</protein>
<organism evidence="2 3">
    <name type="scientific">Aldrovandia affinis</name>
    <dbReference type="NCBI Taxonomy" id="143900"/>
    <lineage>
        <taxon>Eukaryota</taxon>
        <taxon>Metazoa</taxon>
        <taxon>Chordata</taxon>
        <taxon>Craniata</taxon>
        <taxon>Vertebrata</taxon>
        <taxon>Euteleostomi</taxon>
        <taxon>Actinopterygii</taxon>
        <taxon>Neopterygii</taxon>
        <taxon>Teleostei</taxon>
        <taxon>Notacanthiformes</taxon>
        <taxon>Halosauridae</taxon>
        <taxon>Aldrovandia</taxon>
    </lineage>
</organism>
<proteinExistence type="predicted"/>
<gene>
    <name evidence="2" type="ORF">AAFF_G00277380</name>
</gene>
<evidence type="ECO:0000259" key="1">
    <source>
        <dbReference type="PROSITE" id="PS51444"/>
    </source>
</evidence>
<name>A0AAD7RAI9_9TELE</name>
<accession>A0AAD7RAI9</accession>
<dbReference type="GO" id="GO:0005737">
    <property type="term" value="C:cytoplasm"/>
    <property type="evidence" value="ECO:0007669"/>
    <property type="project" value="TreeGrafter"/>
</dbReference>
<dbReference type="GO" id="GO:0005856">
    <property type="term" value="C:cytoskeleton"/>
    <property type="evidence" value="ECO:0007669"/>
    <property type="project" value="TreeGrafter"/>
</dbReference>
<evidence type="ECO:0000313" key="2">
    <source>
        <dbReference type="EMBL" id="KAJ8372730.1"/>
    </source>
</evidence>
<dbReference type="Gene3D" id="1.20.58.2220">
    <property type="entry name" value="Formin, FH2 domain"/>
    <property type="match status" value="1"/>
</dbReference>
<dbReference type="SUPFAM" id="SSF101447">
    <property type="entry name" value="Formin homology 2 domain (FH2 domain)"/>
    <property type="match status" value="1"/>
</dbReference>
<keyword evidence="3" id="KW-1185">Reference proteome</keyword>
<dbReference type="EMBL" id="JAINUG010000388">
    <property type="protein sequence ID" value="KAJ8372730.1"/>
    <property type="molecule type" value="Genomic_DNA"/>
</dbReference>
<reference evidence="2" key="1">
    <citation type="journal article" date="2023" name="Science">
        <title>Genome structures resolve the early diversification of teleost fishes.</title>
        <authorList>
            <person name="Parey E."/>
            <person name="Louis A."/>
            <person name="Montfort J."/>
            <person name="Bouchez O."/>
            <person name="Roques C."/>
            <person name="Iampietro C."/>
            <person name="Lluch J."/>
            <person name="Castinel A."/>
            <person name="Donnadieu C."/>
            <person name="Desvignes T."/>
            <person name="Floi Bucao C."/>
            <person name="Jouanno E."/>
            <person name="Wen M."/>
            <person name="Mejri S."/>
            <person name="Dirks R."/>
            <person name="Jansen H."/>
            <person name="Henkel C."/>
            <person name="Chen W.J."/>
            <person name="Zahm M."/>
            <person name="Cabau C."/>
            <person name="Klopp C."/>
            <person name="Thompson A.W."/>
            <person name="Robinson-Rechavi M."/>
            <person name="Braasch I."/>
            <person name="Lecointre G."/>
            <person name="Bobe J."/>
            <person name="Postlethwait J.H."/>
            <person name="Berthelot C."/>
            <person name="Roest Crollius H."/>
            <person name="Guiguen Y."/>
        </authorList>
    </citation>
    <scope>NUCLEOTIDE SEQUENCE</scope>
    <source>
        <strain evidence="2">NC1722</strain>
    </source>
</reference>
<dbReference type="AlphaFoldDB" id="A0AAD7RAI9"/>
<feature type="domain" description="FH2" evidence="1">
    <location>
        <begin position="1"/>
        <end position="132"/>
    </location>
</feature>
<dbReference type="GO" id="GO:0051015">
    <property type="term" value="F:actin filament binding"/>
    <property type="evidence" value="ECO:0007669"/>
    <property type="project" value="TreeGrafter"/>
</dbReference>
<dbReference type="GO" id="GO:0030866">
    <property type="term" value="P:cortical actin cytoskeleton organization"/>
    <property type="evidence" value="ECO:0007669"/>
    <property type="project" value="TreeGrafter"/>
</dbReference>
<dbReference type="InterPro" id="IPR042201">
    <property type="entry name" value="FH2_Formin_sf"/>
</dbReference>
<evidence type="ECO:0000313" key="3">
    <source>
        <dbReference type="Proteomes" id="UP001221898"/>
    </source>
</evidence>
<dbReference type="Proteomes" id="UP001221898">
    <property type="component" value="Unassembled WGS sequence"/>
</dbReference>
<dbReference type="PANTHER" id="PTHR45920">
    <property type="entry name" value="FORMIN HOMOLOGY 2 DOMAIN CONTAINING, ISOFORM I"/>
    <property type="match status" value="1"/>
</dbReference>
<comment type="caution">
    <text evidence="2">The sequence shown here is derived from an EMBL/GenBank/DDBJ whole genome shotgun (WGS) entry which is preliminary data.</text>
</comment>
<dbReference type="PROSITE" id="PS51444">
    <property type="entry name" value="FH2"/>
    <property type="match status" value="1"/>
</dbReference>
<dbReference type="InterPro" id="IPR015425">
    <property type="entry name" value="FH2_Formin"/>
</dbReference>
<dbReference type="Pfam" id="PF02181">
    <property type="entry name" value="FH2"/>
    <property type="match status" value="1"/>
</dbReference>
<sequence length="132" mass="14936">MKLTHILSLTARGFELTYLGKLSQVRDTHSRLPLLHHVCVLLLQLYPQSSDLFSEITAVTRASKCDYSQVGSNLAQLQSQCKASWEQLSMLQQDGEGAAQEGTLTQRLPHFLRESEDRLAVLHAVHRRVINR</sequence>